<evidence type="ECO:0000313" key="18">
    <source>
        <dbReference type="EMBL" id="SFJ83989.1"/>
    </source>
</evidence>
<dbReference type="GO" id="GO:0004523">
    <property type="term" value="F:RNA-DNA hybrid ribonuclease activity"/>
    <property type="evidence" value="ECO:0007669"/>
    <property type="project" value="UniProtKB-UniRule"/>
</dbReference>
<dbReference type="InterPro" id="IPR036397">
    <property type="entry name" value="RNaseH_sf"/>
</dbReference>
<evidence type="ECO:0000256" key="15">
    <source>
        <dbReference type="PROSITE-ProRule" id="PRU01319"/>
    </source>
</evidence>
<evidence type="ECO:0000256" key="16">
    <source>
        <dbReference type="RuleBase" id="RU003515"/>
    </source>
</evidence>
<evidence type="ECO:0000256" key="10">
    <source>
        <dbReference type="ARBA" id="ARBA00022723"/>
    </source>
</evidence>
<dbReference type="EMBL" id="FOSJ01000001">
    <property type="protein sequence ID" value="SFJ83989.1"/>
    <property type="molecule type" value="Genomic_DNA"/>
</dbReference>
<evidence type="ECO:0000256" key="14">
    <source>
        <dbReference type="HAMAP-Rule" id="MF_00052"/>
    </source>
</evidence>
<feature type="binding site" evidence="14 15">
    <location>
        <position position="85"/>
    </location>
    <ligand>
        <name>a divalent metal cation</name>
        <dbReference type="ChEBI" id="CHEBI:60240"/>
    </ligand>
</feature>
<evidence type="ECO:0000256" key="7">
    <source>
        <dbReference type="ARBA" id="ARBA00019179"/>
    </source>
</evidence>
<keyword evidence="12 14" id="KW-0378">Hydrolase</keyword>
<reference evidence="19" key="1">
    <citation type="submission" date="2016-10" db="EMBL/GenBank/DDBJ databases">
        <authorList>
            <person name="Varghese N."/>
            <person name="Submissions S."/>
        </authorList>
    </citation>
    <scope>NUCLEOTIDE SEQUENCE [LARGE SCALE GENOMIC DNA]</scope>
    <source>
        <strain evidence="19">DSM 16108</strain>
    </source>
</reference>
<gene>
    <name evidence="14" type="primary">rnhB</name>
    <name evidence="18" type="ORF">SAMN04488569_100148</name>
</gene>
<evidence type="ECO:0000256" key="4">
    <source>
        <dbReference type="ARBA" id="ARBA00004496"/>
    </source>
</evidence>
<evidence type="ECO:0000256" key="1">
    <source>
        <dbReference type="ARBA" id="ARBA00000077"/>
    </source>
</evidence>
<dbReference type="InterPro" id="IPR024567">
    <property type="entry name" value="RNase_HII/HIII_dom"/>
</dbReference>
<sequence>MKKVILMNKLTVKEIKALLDQITVIEDPRLQEIRKDDRKGVRNAILGWEKARSREEKLLKDYERMSVYEKSAYSRGAQLIAGIDEVGRGPLAGPVLAAAVILDPNNPIIGLNDSKKLSLAKRTALYAEIHEKAIGIGIGIVEAQVIDDINIYQASKLAMIKAVGELSSEPDYLLIDAMKLPLQLPQESIIKGDAKSISIAAASIIAKVERDRLMEQYHLKYPGYGFDQNAGYGTKQHLLGLDENGITPIHRLSFAPVKERQSL</sequence>
<keyword evidence="19" id="KW-1185">Reference proteome</keyword>
<evidence type="ECO:0000256" key="2">
    <source>
        <dbReference type="ARBA" id="ARBA00001946"/>
    </source>
</evidence>
<dbReference type="GO" id="GO:0003723">
    <property type="term" value="F:RNA binding"/>
    <property type="evidence" value="ECO:0007669"/>
    <property type="project" value="UniProtKB-UniRule"/>
</dbReference>
<evidence type="ECO:0000256" key="5">
    <source>
        <dbReference type="ARBA" id="ARBA00007383"/>
    </source>
</evidence>
<keyword evidence="8 14" id="KW-0963">Cytoplasm</keyword>
<evidence type="ECO:0000256" key="11">
    <source>
        <dbReference type="ARBA" id="ARBA00022759"/>
    </source>
</evidence>
<dbReference type="InterPro" id="IPR001352">
    <property type="entry name" value="RNase_HII/HIII"/>
</dbReference>
<keyword evidence="13 14" id="KW-0464">Manganese</keyword>
<comment type="subcellular location">
    <subcellularLocation>
        <location evidence="4 14">Cytoplasm</location>
    </subcellularLocation>
</comment>
<feature type="binding site" evidence="14 15">
    <location>
        <position position="84"/>
    </location>
    <ligand>
        <name>a divalent metal cation</name>
        <dbReference type="ChEBI" id="CHEBI:60240"/>
    </ligand>
</feature>
<dbReference type="Pfam" id="PF01351">
    <property type="entry name" value="RNase_HII"/>
    <property type="match status" value="1"/>
</dbReference>
<comment type="similarity">
    <text evidence="5 14 16">Belongs to the RNase HII family.</text>
</comment>
<proteinExistence type="inferred from homology"/>
<dbReference type="HAMAP" id="MF_00052_B">
    <property type="entry name" value="RNase_HII_B"/>
    <property type="match status" value="1"/>
</dbReference>
<comment type="cofactor">
    <cofactor evidence="14 15">
        <name>Mn(2+)</name>
        <dbReference type="ChEBI" id="CHEBI:29035"/>
    </cofactor>
    <cofactor evidence="14 15">
        <name>Mg(2+)</name>
        <dbReference type="ChEBI" id="CHEBI:18420"/>
    </cofactor>
    <text evidence="14 15">Manganese or magnesium. Binds 1 divalent metal ion per monomer in the absence of substrate. May bind a second metal ion after substrate binding.</text>
</comment>
<comment type="catalytic activity">
    <reaction evidence="1 14 15 16">
        <text>Endonucleolytic cleavage to 5'-phosphomonoester.</text>
        <dbReference type="EC" id="3.1.26.4"/>
    </reaction>
</comment>
<dbReference type="FunFam" id="3.30.420.10:FF:000006">
    <property type="entry name" value="Ribonuclease HII"/>
    <property type="match status" value="1"/>
</dbReference>
<dbReference type="GO" id="GO:0030145">
    <property type="term" value="F:manganese ion binding"/>
    <property type="evidence" value="ECO:0007669"/>
    <property type="project" value="UniProtKB-UniRule"/>
</dbReference>
<dbReference type="Proteomes" id="UP000199589">
    <property type="component" value="Unassembled WGS sequence"/>
</dbReference>
<dbReference type="GO" id="GO:0006298">
    <property type="term" value="P:mismatch repair"/>
    <property type="evidence" value="ECO:0007669"/>
    <property type="project" value="TreeGrafter"/>
</dbReference>
<feature type="domain" description="RNase H type-2" evidence="17">
    <location>
        <begin position="78"/>
        <end position="263"/>
    </location>
</feature>
<comment type="function">
    <text evidence="3 14 16">Endonuclease that specifically degrades the RNA of RNA-DNA hybrids.</text>
</comment>
<evidence type="ECO:0000256" key="3">
    <source>
        <dbReference type="ARBA" id="ARBA00004065"/>
    </source>
</evidence>
<dbReference type="EC" id="3.1.26.4" evidence="6 14"/>
<name>A0A1I3UMM9_9LACT</name>
<keyword evidence="9 14" id="KW-0540">Nuclease</keyword>
<dbReference type="PANTHER" id="PTHR10954">
    <property type="entry name" value="RIBONUCLEASE H2 SUBUNIT A"/>
    <property type="match status" value="1"/>
</dbReference>
<dbReference type="GO" id="GO:0043137">
    <property type="term" value="P:DNA replication, removal of RNA primer"/>
    <property type="evidence" value="ECO:0007669"/>
    <property type="project" value="TreeGrafter"/>
</dbReference>
<evidence type="ECO:0000256" key="8">
    <source>
        <dbReference type="ARBA" id="ARBA00022490"/>
    </source>
</evidence>
<dbReference type="RefSeq" id="WP_425434153.1">
    <property type="nucleotide sequence ID" value="NZ_FOSJ01000001.1"/>
</dbReference>
<dbReference type="PANTHER" id="PTHR10954:SF18">
    <property type="entry name" value="RIBONUCLEASE HII"/>
    <property type="match status" value="1"/>
</dbReference>
<organism evidence="18 19">
    <name type="scientific">Marinilactibacillus piezotolerans</name>
    <dbReference type="NCBI Taxonomy" id="258723"/>
    <lineage>
        <taxon>Bacteria</taxon>
        <taxon>Bacillati</taxon>
        <taxon>Bacillota</taxon>
        <taxon>Bacilli</taxon>
        <taxon>Lactobacillales</taxon>
        <taxon>Carnobacteriaceae</taxon>
        <taxon>Marinilactibacillus</taxon>
    </lineage>
</organism>
<evidence type="ECO:0000259" key="17">
    <source>
        <dbReference type="PROSITE" id="PS51975"/>
    </source>
</evidence>
<evidence type="ECO:0000256" key="13">
    <source>
        <dbReference type="ARBA" id="ARBA00023211"/>
    </source>
</evidence>
<dbReference type="GO" id="GO:0032299">
    <property type="term" value="C:ribonuclease H2 complex"/>
    <property type="evidence" value="ECO:0007669"/>
    <property type="project" value="TreeGrafter"/>
</dbReference>
<protein>
    <recommendedName>
        <fullName evidence="7 14">Ribonuclease HII</fullName>
        <shortName evidence="14">RNase HII</shortName>
        <ecNumber evidence="6 14">3.1.26.4</ecNumber>
    </recommendedName>
</protein>
<dbReference type="AlphaFoldDB" id="A0A1I3UMM9"/>
<dbReference type="PROSITE" id="PS51975">
    <property type="entry name" value="RNASE_H_2"/>
    <property type="match status" value="1"/>
</dbReference>
<accession>A0A1I3UMM9</accession>
<dbReference type="InterPro" id="IPR022898">
    <property type="entry name" value="RNase_HII"/>
</dbReference>
<evidence type="ECO:0000256" key="9">
    <source>
        <dbReference type="ARBA" id="ARBA00022722"/>
    </source>
</evidence>
<dbReference type="NCBIfam" id="NF000595">
    <property type="entry name" value="PRK00015.1-3"/>
    <property type="match status" value="1"/>
</dbReference>
<dbReference type="SUPFAM" id="SSF53098">
    <property type="entry name" value="Ribonuclease H-like"/>
    <property type="match status" value="1"/>
</dbReference>
<keyword evidence="10 14" id="KW-0479">Metal-binding</keyword>
<comment type="cofactor">
    <cofactor evidence="2">
        <name>Mg(2+)</name>
        <dbReference type="ChEBI" id="CHEBI:18420"/>
    </cofactor>
</comment>
<keyword evidence="11 14" id="KW-0255">Endonuclease</keyword>
<feature type="binding site" evidence="14 15">
    <location>
        <position position="176"/>
    </location>
    <ligand>
        <name>a divalent metal cation</name>
        <dbReference type="ChEBI" id="CHEBI:60240"/>
    </ligand>
</feature>
<dbReference type="NCBIfam" id="NF000594">
    <property type="entry name" value="PRK00015.1-1"/>
    <property type="match status" value="1"/>
</dbReference>
<dbReference type="CDD" id="cd07182">
    <property type="entry name" value="RNase_HII_bacteria_HII_like"/>
    <property type="match status" value="1"/>
</dbReference>
<dbReference type="InterPro" id="IPR012337">
    <property type="entry name" value="RNaseH-like_sf"/>
</dbReference>
<evidence type="ECO:0000256" key="6">
    <source>
        <dbReference type="ARBA" id="ARBA00012180"/>
    </source>
</evidence>
<evidence type="ECO:0000256" key="12">
    <source>
        <dbReference type="ARBA" id="ARBA00022801"/>
    </source>
</evidence>
<dbReference type="Gene3D" id="3.30.420.10">
    <property type="entry name" value="Ribonuclease H-like superfamily/Ribonuclease H"/>
    <property type="match status" value="1"/>
</dbReference>
<dbReference type="GO" id="GO:0005737">
    <property type="term" value="C:cytoplasm"/>
    <property type="evidence" value="ECO:0007669"/>
    <property type="project" value="UniProtKB-SubCell"/>
</dbReference>
<evidence type="ECO:0000313" key="19">
    <source>
        <dbReference type="Proteomes" id="UP000199589"/>
    </source>
</evidence>